<keyword evidence="6" id="KW-1185">Reference proteome</keyword>
<organism evidence="4 6">
    <name type="scientific">Caproicibacter fermentans</name>
    <dbReference type="NCBI Taxonomy" id="2576756"/>
    <lineage>
        <taxon>Bacteria</taxon>
        <taxon>Bacillati</taxon>
        <taxon>Bacillota</taxon>
        <taxon>Clostridia</taxon>
        <taxon>Eubacteriales</taxon>
        <taxon>Acutalibacteraceae</taxon>
        <taxon>Caproicibacter</taxon>
    </lineage>
</organism>
<dbReference type="SMART" id="SM01103">
    <property type="entry name" value="CRS1_YhbY"/>
    <property type="match status" value="1"/>
</dbReference>
<dbReference type="Proteomes" id="UP000469440">
    <property type="component" value="Unassembled WGS sequence"/>
</dbReference>
<protein>
    <submittedName>
        <fullName evidence="4">RNA-binding protein YhbY</fullName>
    </submittedName>
    <submittedName>
        <fullName evidence="5">YhbY family RNA-binding protein</fullName>
    </submittedName>
</protein>
<sequence>MLTGKQRAYLRSLANPIDTILIVGKSGIGDDLIKQADDALTARELIKGRVLETSPVSAREAADQIAGLVRAESVQVIGSRFVLYRRNEKDPKIVLPKQGKK</sequence>
<dbReference type="InterPro" id="IPR001890">
    <property type="entry name" value="RNA-binding_CRM"/>
</dbReference>
<dbReference type="Gene3D" id="3.30.110.60">
    <property type="entry name" value="YhbY-like"/>
    <property type="match status" value="1"/>
</dbReference>
<evidence type="ECO:0000259" key="3">
    <source>
        <dbReference type="PROSITE" id="PS51295"/>
    </source>
</evidence>
<dbReference type="EMBL" id="CP060286">
    <property type="protein sequence ID" value="QNK41132.1"/>
    <property type="molecule type" value="Genomic_DNA"/>
</dbReference>
<dbReference type="PANTHER" id="PTHR40065:SF3">
    <property type="entry name" value="RNA-BINDING PROTEIN YHBY"/>
    <property type="match status" value="1"/>
</dbReference>
<evidence type="ECO:0000313" key="5">
    <source>
        <dbReference type="EMBL" id="QNK41132.1"/>
    </source>
</evidence>
<reference evidence="5 7" key="2">
    <citation type="submission" date="2020-08" db="EMBL/GenBank/DDBJ databases">
        <title>The isolate Caproiciproducens sp. 7D4C2 produces n-caproate at mildly acidic conditions from hexoses: genome and rBOX comparison with related strains and chain-elongating bacteria.</title>
        <authorList>
            <person name="Esquivel-Elizondo S."/>
            <person name="Bagci C."/>
            <person name="Temovska M."/>
            <person name="Jeon B.S."/>
            <person name="Bessarab I."/>
            <person name="Williams R.B.H."/>
            <person name="Huson D.H."/>
            <person name="Angenent L.T."/>
        </authorList>
    </citation>
    <scope>NUCLEOTIDE SEQUENCE [LARGE SCALE GENOMIC DNA]</scope>
    <source>
        <strain evidence="5 7">7D4C2</strain>
    </source>
</reference>
<feature type="domain" description="CRM" evidence="3">
    <location>
        <begin position="1"/>
        <end position="96"/>
    </location>
</feature>
<dbReference type="OrthoDB" id="9797519at2"/>
<accession>A0A7G8TBZ1</accession>
<evidence type="ECO:0000256" key="1">
    <source>
        <dbReference type="ARBA" id="ARBA00022884"/>
    </source>
</evidence>
<dbReference type="GO" id="GO:0003723">
    <property type="term" value="F:RNA binding"/>
    <property type="evidence" value="ECO:0007669"/>
    <property type="project" value="UniProtKB-UniRule"/>
</dbReference>
<evidence type="ECO:0000313" key="6">
    <source>
        <dbReference type="Proteomes" id="UP000469440"/>
    </source>
</evidence>
<evidence type="ECO:0000313" key="7">
    <source>
        <dbReference type="Proteomes" id="UP000515909"/>
    </source>
</evidence>
<dbReference type="Proteomes" id="UP000515909">
    <property type="component" value="Chromosome"/>
</dbReference>
<dbReference type="KEGG" id="cfem:HCR03_02125"/>
<dbReference type="InterPro" id="IPR051925">
    <property type="entry name" value="RNA-binding_domain"/>
</dbReference>
<dbReference type="RefSeq" id="WP_066650533.1">
    <property type="nucleotide sequence ID" value="NZ_CP060286.1"/>
</dbReference>
<dbReference type="EMBL" id="VWXL01000077">
    <property type="protein sequence ID" value="MVB11896.1"/>
    <property type="molecule type" value="Genomic_DNA"/>
</dbReference>
<reference evidence="4 6" key="1">
    <citation type="submission" date="2019-09" db="EMBL/GenBank/DDBJ databases">
        <title>Genome sequence of Clostridium sp. EA1.</title>
        <authorList>
            <person name="Poehlein A."/>
            <person name="Bengelsdorf F.R."/>
            <person name="Daniel R."/>
        </authorList>
    </citation>
    <scope>NUCLEOTIDE SEQUENCE [LARGE SCALE GENOMIC DNA]</scope>
    <source>
        <strain evidence="4 6">EA1</strain>
    </source>
</reference>
<dbReference type="SUPFAM" id="SSF75471">
    <property type="entry name" value="YhbY-like"/>
    <property type="match status" value="1"/>
</dbReference>
<dbReference type="InterPro" id="IPR035920">
    <property type="entry name" value="YhbY-like_sf"/>
</dbReference>
<dbReference type="Pfam" id="PF01985">
    <property type="entry name" value="CRS1_YhbY"/>
    <property type="match status" value="1"/>
</dbReference>
<evidence type="ECO:0000256" key="2">
    <source>
        <dbReference type="PROSITE-ProRule" id="PRU00626"/>
    </source>
</evidence>
<evidence type="ECO:0000313" key="4">
    <source>
        <dbReference type="EMBL" id="MVB11896.1"/>
    </source>
</evidence>
<dbReference type="PROSITE" id="PS51295">
    <property type="entry name" value="CRM"/>
    <property type="match status" value="1"/>
</dbReference>
<accession>A0A6N8I1B2</accession>
<dbReference type="AlphaFoldDB" id="A0A6N8I1B2"/>
<dbReference type="PANTHER" id="PTHR40065">
    <property type="entry name" value="RNA-BINDING PROTEIN YHBY"/>
    <property type="match status" value="1"/>
</dbReference>
<name>A0A6N8I1B2_9FIRM</name>
<gene>
    <name evidence="4" type="primary">yhbY</name>
    <name evidence="4" type="ORF">CAFE_26250</name>
    <name evidence="5" type="ORF">HCR03_02125</name>
</gene>
<keyword evidence="1 2" id="KW-0694">RNA-binding</keyword>
<proteinExistence type="predicted"/>